<accession>A0A6N7VMX2</accession>
<evidence type="ECO:0000313" key="2">
    <source>
        <dbReference type="EMBL" id="MSS83039.1"/>
    </source>
</evidence>
<feature type="transmembrane region" description="Helical" evidence="1">
    <location>
        <begin position="446"/>
        <end position="464"/>
    </location>
</feature>
<evidence type="ECO:0000313" key="3">
    <source>
        <dbReference type="Proteomes" id="UP000441455"/>
    </source>
</evidence>
<dbReference type="AlphaFoldDB" id="A0A6N7VMX2"/>
<keyword evidence="1" id="KW-1133">Transmembrane helix</keyword>
<feature type="transmembrane region" description="Helical" evidence="1">
    <location>
        <begin position="476"/>
        <end position="501"/>
    </location>
</feature>
<dbReference type="RefSeq" id="WP_022487841.1">
    <property type="nucleotide sequence ID" value="NZ_VULN01000020.1"/>
</dbReference>
<evidence type="ECO:0000256" key="1">
    <source>
        <dbReference type="SAM" id="Phobius"/>
    </source>
</evidence>
<dbReference type="PANTHER" id="PTHR30282:SF0">
    <property type="entry name" value="P-AMINOBENZOYL-GLUTAMATE TRANSPORT PROTEIN"/>
    <property type="match status" value="1"/>
</dbReference>
<keyword evidence="1" id="KW-0472">Membrane</keyword>
<feature type="transmembrane region" description="Helical" evidence="1">
    <location>
        <begin position="125"/>
        <end position="158"/>
    </location>
</feature>
<feature type="transmembrane region" description="Helical" evidence="1">
    <location>
        <begin position="31"/>
        <end position="55"/>
    </location>
</feature>
<protein>
    <submittedName>
        <fullName evidence="2">AbgT family transporter</fullName>
    </submittedName>
</protein>
<dbReference type="InterPro" id="IPR004697">
    <property type="entry name" value="AbgT"/>
</dbReference>
<dbReference type="Pfam" id="PF03806">
    <property type="entry name" value="ABG_transport"/>
    <property type="match status" value="1"/>
</dbReference>
<feature type="transmembrane region" description="Helical" evidence="1">
    <location>
        <begin position="415"/>
        <end position="434"/>
    </location>
</feature>
<feature type="transmembrane region" description="Helical" evidence="1">
    <location>
        <begin position="213"/>
        <end position="232"/>
    </location>
</feature>
<feature type="transmembrane region" description="Helical" evidence="1">
    <location>
        <begin position="165"/>
        <end position="185"/>
    </location>
</feature>
<dbReference type="Proteomes" id="UP000441455">
    <property type="component" value="Unassembled WGS sequence"/>
</dbReference>
<proteinExistence type="predicted"/>
<gene>
    <name evidence="2" type="ORF">FX155_10625</name>
</gene>
<feature type="transmembrane region" description="Helical" evidence="1">
    <location>
        <begin position="388"/>
        <end position="408"/>
    </location>
</feature>
<dbReference type="GO" id="GO:1902604">
    <property type="term" value="P:p-aminobenzoyl-glutamate transmembrane transport"/>
    <property type="evidence" value="ECO:0007669"/>
    <property type="project" value="InterPro"/>
</dbReference>
<reference evidence="2 3" key="1">
    <citation type="submission" date="2019-08" db="EMBL/GenBank/DDBJ databases">
        <title>In-depth cultivation of the pig gut microbiome towards novel bacterial diversity and tailored functional studies.</title>
        <authorList>
            <person name="Wylensek D."/>
            <person name="Hitch T.C.A."/>
            <person name="Clavel T."/>
        </authorList>
    </citation>
    <scope>NUCLEOTIDE SEQUENCE [LARGE SCALE GENOMIC DNA]</scope>
    <source>
        <strain evidence="2 3">WCA-389-WT-5B</strain>
    </source>
</reference>
<sequence length="513" mass="54723">MNGTQEKTKKSLMDRFLNVIERAGNKLPDPVSLFVLLAIVVIVLSAVLGAAGVSATHPGTGKVIKIVNLLSVDGFRMIWSKAVSNFANFAPLAMVLVCVIGSGVAEKSGFLAAFMQKMLGDAAPAVVTFVIIFIGINGNVAGDAAFVVLPPVAGVIFLSMGRHPLLGVFCGFASVAAGFCANVMLGMSDSLAYGFTEAAAKMIDPSYQQSPAINYYFLFVSCFLLALVGTFVTEKIMAPRFAGTDLTQYELDESIAEMTDRKKKAVNKALLAGLITLVVIGLMCVGADPLLGDPKTHSIMNPKSPFMTGIILMVTLVLFVPGVVYGFASGKYKNDKDMWADISQAFKDISSYIVLCFFCAQFTSYFAWSNIGVVLAIKGAEGLKAANITGLPLIYGLIVVSCIINMFIGSASAKWAILAPVMVPMMMLMGYDPALTQVAYRIGDSLTNPLSPLFSYFPLILGFARKYEKDIGMGTIIANMIPYSFAFAIAWGLLLAAWVLFNLPLGPGGGIYL</sequence>
<comment type="caution">
    <text evidence="2">The sequence shown here is derived from an EMBL/GenBank/DDBJ whole genome shotgun (WGS) entry which is preliminary data.</text>
</comment>
<dbReference type="OrthoDB" id="3314392at2"/>
<feature type="transmembrane region" description="Helical" evidence="1">
    <location>
        <begin position="269"/>
        <end position="291"/>
    </location>
</feature>
<organism evidence="2 3">
    <name type="scientific">Acidaminococcus fermentans</name>
    <dbReference type="NCBI Taxonomy" id="905"/>
    <lineage>
        <taxon>Bacteria</taxon>
        <taxon>Bacillati</taxon>
        <taxon>Bacillota</taxon>
        <taxon>Negativicutes</taxon>
        <taxon>Acidaminococcales</taxon>
        <taxon>Acidaminococcaceae</taxon>
        <taxon>Acidaminococcus</taxon>
    </lineage>
</organism>
<name>A0A6N7VMX2_ACIFE</name>
<dbReference type="GO" id="GO:0015558">
    <property type="term" value="F:secondary active p-aminobenzoyl-glutamate transmembrane transporter activity"/>
    <property type="evidence" value="ECO:0007669"/>
    <property type="project" value="InterPro"/>
</dbReference>
<keyword evidence="1" id="KW-0812">Transmembrane</keyword>
<feature type="transmembrane region" description="Helical" evidence="1">
    <location>
        <begin position="349"/>
        <end position="368"/>
    </location>
</feature>
<feature type="transmembrane region" description="Helical" evidence="1">
    <location>
        <begin position="86"/>
        <end position="105"/>
    </location>
</feature>
<dbReference type="EMBL" id="VULN01000020">
    <property type="protein sequence ID" value="MSS83039.1"/>
    <property type="molecule type" value="Genomic_DNA"/>
</dbReference>
<dbReference type="PANTHER" id="PTHR30282">
    <property type="entry name" value="P-AMINOBENZOYL GLUTAMATE TRANSPORTER"/>
    <property type="match status" value="1"/>
</dbReference>
<feature type="transmembrane region" description="Helical" evidence="1">
    <location>
        <begin position="306"/>
        <end position="328"/>
    </location>
</feature>